<protein>
    <submittedName>
        <fullName evidence="1">AAA family ATPase</fullName>
    </submittedName>
</protein>
<dbReference type="SUPFAM" id="SSF52540">
    <property type="entry name" value="P-loop containing nucleoside triphosphate hydrolases"/>
    <property type="match status" value="1"/>
</dbReference>
<accession>A0ABV8S5L7</accession>
<dbReference type="Gene3D" id="3.40.50.300">
    <property type="entry name" value="P-loop containing nucleotide triphosphate hydrolases"/>
    <property type="match status" value="1"/>
</dbReference>
<dbReference type="Proteomes" id="UP001595756">
    <property type="component" value="Unassembled WGS sequence"/>
</dbReference>
<dbReference type="InterPro" id="IPR027417">
    <property type="entry name" value="P-loop_NTPase"/>
</dbReference>
<gene>
    <name evidence="1" type="ORF">ACFO0J_17600</name>
</gene>
<sequence length="177" mass="20615">MTTLDELGPRICILGPSNSGKSTLAHAIARHQELPAIHLDQLFHTPNTDWVPRPVEEFRQLHHDAITQARWVMDGNYSQTLPQRLARATGLILLDVPTGISLWRYLRRTWFERDRKGALAGGRDSVKWDMLHHIVVATPPNRRRYLELHERVALPKCKLLTPRELNRFYRTERLGEY</sequence>
<dbReference type="InterPro" id="IPR052922">
    <property type="entry name" value="Cytidylate_Kinase-2"/>
</dbReference>
<dbReference type="PANTHER" id="PTHR37816">
    <property type="entry name" value="YALI0E33011P"/>
    <property type="match status" value="1"/>
</dbReference>
<evidence type="ECO:0000313" key="1">
    <source>
        <dbReference type="EMBL" id="MFC4299861.1"/>
    </source>
</evidence>
<reference evidence="2" key="1">
    <citation type="journal article" date="2019" name="Int. J. Syst. Evol. Microbiol.">
        <title>The Global Catalogue of Microorganisms (GCM) 10K type strain sequencing project: providing services to taxonomists for standard genome sequencing and annotation.</title>
        <authorList>
            <consortium name="The Broad Institute Genomics Platform"/>
            <consortium name="The Broad Institute Genome Sequencing Center for Infectious Disease"/>
            <person name="Wu L."/>
            <person name="Ma J."/>
        </authorList>
    </citation>
    <scope>NUCLEOTIDE SEQUENCE [LARGE SCALE GENOMIC DNA]</scope>
    <source>
        <strain evidence="2">CGMCC 1.19029</strain>
    </source>
</reference>
<dbReference type="PANTHER" id="PTHR37816:SF1">
    <property type="entry name" value="TOXIN"/>
    <property type="match status" value="1"/>
</dbReference>
<comment type="caution">
    <text evidence="1">The sequence shown here is derived from an EMBL/GenBank/DDBJ whole genome shotgun (WGS) entry which is preliminary data.</text>
</comment>
<dbReference type="EMBL" id="JBHSDY010000012">
    <property type="protein sequence ID" value="MFC4299861.1"/>
    <property type="molecule type" value="Genomic_DNA"/>
</dbReference>
<proteinExistence type="predicted"/>
<evidence type="ECO:0000313" key="2">
    <source>
        <dbReference type="Proteomes" id="UP001595756"/>
    </source>
</evidence>
<dbReference type="RefSeq" id="WP_376814399.1">
    <property type="nucleotide sequence ID" value="NZ_JBHSDY010000012.1"/>
</dbReference>
<keyword evidence="2" id="KW-1185">Reference proteome</keyword>
<organism evidence="1 2">
    <name type="scientific">Castellaniella hirudinis</name>
    <dbReference type="NCBI Taxonomy" id="1144617"/>
    <lineage>
        <taxon>Bacteria</taxon>
        <taxon>Pseudomonadati</taxon>
        <taxon>Pseudomonadota</taxon>
        <taxon>Betaproteobacteria</taxon>
        <taxon>Burkholderiales</taxon>
        <taxon>Alcaligenaceae</taxon>
        <taxon>Castellaniella</taxon>
    </lineage>
</organism>
<name>A0ABV8S5L7_9BURK</name>